<keyword evidence="5" id="KW-1185">Reference proteome</keyword>
<evidence type="ECO:0000313" key="5">
    <source>
        <dbReference type="Proteomes" id="UP001139384"/>
    </source>
</evidence>
<dbReference type="Proteomes" id="UP001139384">
    <property type="component" value="Unassembled WGS sequence"/>
</dbReference>
<accession>A0A9X1Q3V5</accession>
<dbReference type="EMBL" id="JAKEIP010000152">
    <property type="protein sequence ID" value="MCF1597515.1"/>
    <property type="molecule type" value="Genomic_DNA"/>
</dbReference>
<feature type="signal peptide" evidence="3">
    <location>
        <begin position="1"/>
        <end position="24"/>
    </location>
</feature>
<dbReference type="InterPro" id="IPR029050">
    <property type="entry name" value="Immunoprotect_excell_Ig-like"/>
</dbReference>
<evidence type="ECO:0000256" key="2">
    <source>
        <dbReference type="SAM" id="MobiDB-lite"/>
    </source>
</evidence>
<dbReference type="AlphaFoldDB" id="A0A9X1Q3V5"/>
<comment type="caution">
    <text evidence="4">The sequence shown here is derived from an EMBL/GenBank/DDBJ whole genome shotgun (WGS) entry which is preliminary data.</text>
</comment>
<name>A0A9X1Q3V5_STRM4</name>
<dbReference type="Gene3D" id="2.60.40.1240">
    <property type="match status" value="1"/>
</dbReference>
<dbReference type="RefSeq" id="WP_234765963.1">
    <property type="nucleotide sequence ID" value="NZ_JAKEIP010000152.1"/>
</dbReference>
<sequence length="152" mass="15890">MRHITTLTAALLLAGLTVGCSSKADEPTVSKATTPPTSDRTPSPSPSPTQETYKLGDTIDISNAGFEFSVAALAFKDEGITSVPGLLQAGEKWAVVEVKVCNTGTQVFSVSPFPWSLAYEDGARVEATGVSGGELPPPEDLEEPIEWAVPKG</sequence>
<protein>
    <submittedName>
        <fullName evidence="4">DUF4352 domain-containing protein</fullName>
    </submittedName>
</protein>
<gene>
    <name evidence="4" type="ORF">L0P92_28730</name>
</gene>
<feature type="region of interest" description="Disordered" evidence="2">
    <location>
        <begin position="23"/>
        <end position="53"/>
    </location>
</feature>
<dbReference type="PROSITE" id="PS51257">
    <property type="entry name" value="PROKAR_LIPOPROTEIN"/>
    <property type="match status" value="1"/>
</dbReference>
<proteinExistence type="predicted"/>
<evidence type="ECO:0000313" key="4">
    <source>
        <dbReference type="EMBL" id="MCF1597515.1"/>
    </source>
</evidence>
<feature type="chain" id="PRO_5040770891" evidence="3">
    <location>
        <begin position="25"/>
        <end position="152"/>
    </location>
</feature>
<organism evidence="4 5">
    <name type="scientific">Streptomyces muensis</name>
    <dbReference type="NCBI Taxonomy" id="1077944"/>
    <lineage>
        <taxon>Bacteria</taxon>
        <taxon>Bacillati</taxon>
        <taxon>Actinomycetota</taxon>
        <taxon>Actinomycetes</taxon>
        <taxon>Kitasatosporales</taxon>
        <taxon>Streptomycetaceae</taxon>
        <taxon>Streptomyces</taxon>
    </lineage>
</organism>
<feature type="region of interest" description="Disordered" evidence="2">
    <location>
        <begin position="128"/>
        <end position="152"/>
    </location>
</feature>
<evidence type="ECO:0000256" key="3">
    <source>
        <dbReference type="SAM" id="SignalP"/>
    </source>
</evidence>
<keyword evidence="1 3" id="KW-0732">Signal</keyword>
<feature type="compositionally biased region" description="Low complexity" evidence="2">
    <location>
        <begin position="33"/>
        <end position="42"/>
    </location>
</feature>
<evidence type="ECO:0000256" key="1">
    <source>
        <dbReference type="ARBA" id="ARBA00022729"/>
    </source>
</evidence>
<reference evidence="4" key="1">
    <citation type="submission" date="2022-01" db="EMBL/GenBank/DDBJ databases">
        <title>Draft Genome Sequences of Seven Type Strains of the Genus Streptomyces.</title>
        <authorList>
            <person name="Aziz S."/>
            <person name="Coretto E."/>
            <person name="Chronakova A."/>
            <person name="Sproer C."/>
            <person name="Huber K."/>
            <person name="Nouioui I."/>
            <person name="Gross H."/>
        </authorList>
    </citation>
    <scope>NUCLEOTIDE SEQUENCE</scope>
    <source>
        <strain evidence="4">DSM 103493</strain>
    </source>
</reference>